<keyword evidence="2" id="KW-0677">Repeat</keyword>
<evidence type="ECO:0000256" key="3">
    <source>
        <dbReference type="ARBA" id="ARBA00023306"/>
    </source>
</evidence>
<evidence type="ECO:0000313" key="4">
    <source>
        <dbReference type="EMBL" id="RXH97695.1"/>
    </source>
</evidence>
<evidence type="ECO:0000256" key="1">
    <source>
        <dbReference type="ARBA" id="ARBA00022574"/>
    </source>
</evidence>
<evidence type="ECO:0000256" key="2">
    <source>
        <dbReference type="ARBA" id="ARBA00022737"/>
    </source>
</evidence>
<sequence>MSAIQMNPLIPNILPFKTETSRSMHSLSPFGFDDVVIGVHHSPVKAPQKVLNATTLQDDLYPNLVDWSSHNVLVVGLGNFVYLWNACSSKLTKLCDLGIDDSWNYKCSCNSIRNVEYDLDIAMVRATKHIECPPKEKHLRIQFLNFANFSDPLFYQRGG</sequence>
<dbReference type="AlphaFoldDB" id="A0A498JR94"/>
<dbReference type="GO" id="GO:1905786">
    <property type="term" value="P:positive regulation of anaphase-promoting complex-dependent catabolic process"/>
    <property type="evidence" value="ECO:0007669"/>
    <property type="project" value="TreeGrafter"/>
</dbReference>
<dbReference type="GO" id="GO:0031145">
    <property type="term" value="P:anaphase-promoting complex-dependent catabolic process"/>
    <property type="evidence" value="ECO:0007669"/>
    <property type="project" value="TreeGrafter"/>
</dbReference>
<organism evidence="4 5">
    <name type="scientific">Malus domestica</name>
    <name type="common">Apple</name>
    <name type="synonym">Pyrus malus</name>
    <dbReference type="NCBI Taxonomy" id="3750"/>
    <lineage>
        <taxon>Eukaryota</taxon>
        <taxon>Viridiplantae</taxon>
        <taxon>Streptophyta</taxon>
        <taxon>Embryophyta</taxon>
        <taxon>Tracheophyta</taxon>
        <taxon>Spermatophyta</taxon>
        <taxon>Magnoliopsida</taxon>
        <taxon>eudicotyledons</taxon>
        <taxon>Gunneridae</taxon>
        <taxon>Pentapetalae</taxon>
        <taxon>rosids</taxon>
        <taxon>fabids</taxon>
        <taxon>Rosales</taxon>
        <taxon>Rosaceae</taxon>
        <taxon>Amygdaloideae</taxon>
        <taxon>Maleae</taxon>
        <taxon>Malus</taxon>
    </lineage>
</organism>
<reference evidence="4 5" key="1">
    <citation type="submission" date="2018-10" db="EMBL/GenBank/DDBJ databases">
        <title>A high-quality apple genome assembly.</title>
        <authorList>
            <person name="Hu J."/>
        </authorList>
    </citation>
    <scope>NUCLEOTIDE SEQUENCE [LARGE SCALE GENOMIC DNA]</scope>
    <source>
        <strain evidence="5">cv. HFTH1</strain>
        <tissue evidence="4">Young leaf</tissue>
    </source>
</reference>
<gene>
    <name evidence="4" type="ORF">DVH24_010020</name>
</gene>
<dbReference type="EMBL" id="RDQH01000331">
    <property type="protein sequence ID" value="RXH97695.1"/>
    <property type="molecule type" value="Genomic_DNA"/>
</dbReference>
<proteinExistence type="predicted"/>
<name>A0A498JR94_MALDO</name>
<keyword evidence="3" id="KW-0131">Cell cycle</keyword>
<dbReference type="GO" id="GO:0010997">
    <property type="term" value="F:anaphase-promoting complex binding"/>
    <property type="evidence" value="ECO:0007669"/>
    <property type="project" value="InterPro"/>
</dbReference>
<evidence type="ECO:0008006" key="6">
    <source>
        <dbReference type="Google" id="ProtNLM"/>
    </source>
</evidence>
<dbReference type="GO" id="GO:0005680">
    <property type="term" value="C:anaphase-promoting complex"/>
    <property type="evidence" value="ECO:0007669"/>
    <property type="project" value="TreeGrafter"/>
</dbReference>
<dbReference type="Gene3D" id="2.130.10.10">
    <property type="entry name" value="YVTN repeat-like/Quinoprotein amine dehydrogenase"/>
    <property type="match status" value="1"/>
</dbReference>
<dbReference type="PANTHER" id="PTHR19918">
    <property type="entry name" value="CELL DIVISION CYCLE 20 CDC20 FIZZY -RELATED"/>
    <property type="match status" value="1"/>
</dbReference>
<dbReference type="GO" id="GO:1990757">
    <property type="term" value="F:ubiquitin ligase activator activity"/>
    <property type="evidence" value="ECO:0007669"/>
    <property type="project" value="TreeGrafter"/>
</dbReference>
<dbReference type="STRING" id="3750.A0A498JR94"/>
<dbReference type="InterPro" id="IPR015943">
    <property type="entry name" value="WD40/YVTN_repeat-like_dom_sf"/>
</dbReference>
<dbReference type="Proteomes" id="UP000290289">
    <property type="component" value="Chromosome 5"/>
</dbReference>
<dbReference type="InterPro" id="IPR033010">
    <property type="entry name" value="Cdc20/Fizzy"/>
</dbReference>
<dbReference type="PANTHER" id="PTHR19918:SF1">
    <property type="entry name" value="FIZZY-RELATED PROTEIN HOMOLOG"/>
    <property type="match status" value="1"/>
</dbReference>
<comment type="caution">
    <text evidence="4">The sequence shown here is derived from an EMBL/GenBank/DDBJ whole genome shotgun (WGS) entry which is preliminary data.</text>
</comment>
<keyword evidence="5" id="KW-1185">Reference proteome</keyword>
<accession>A0A498JR94</accession>
<keyword evidence="1" id="KW-0853">WD repeat</keyword>
<evidence type="ECO:0000313" key="5">
    <source>
        <dbReference type="Proteomes" id="UP000290289"/>
    </source>
</evidence>
<protein>
    <recommendedName>
        <fullName evidence="6">Anaphase-promoting complex subunit 4 WD40 domain-containing protein</fullName>
    </recommendedName>
</protein>